<comment type="similarity">
    <text evidence="2">Belongs to the asparagine synthetase family.</text>
</comment>
<accession>A0A7Y4DTX7</accession>
<gene>
    <name evidence="12" type="primary">asnB</name>
    <name evidence="12" type="ORF">F0245_21765</name>
</gene>
<feature type="binding site" evidence="9">
    <location>
        <position position="101"/>
    </location>
    <ligand>
        <name>L-glutamine</name>
        <dbReference type="ChEBI" id="CHEBI:58359"/>
    </ligand>
</feature>
<dbReference type="EC" id="6.3.5.4" evidence="3"/>
<comment type="catalytic activity">
    <reaction evidence="7">
        <text>L-aspartate + L-glutamine + ATP + H2O = L-asparagine + L-glutamate + AMP + diphosphate + H(+)</text>
        <dbReference type="Rhea" id="RHEA:12228"/>
        <dbReference type="ChEBI" id="CHEBI:15377"/>
        <dbReference type="ChEBI" id="CHEBI:15378"/>
        <dbReference type="ChEBI" id="CHEBI:29985"/>
        <dbReference type="ChEBI" id="CHEBI:29991"/>
        <dbReference type="ChEBI" id="CHEBI:30616"/>
        <dbReference type="ChEBI" id="CHEBI:33019"/>
        <dbReference type="ChEBI" id="CHEBI:58048"/>
        <dbReference type="ChEBI" id="CHEBI:58359"/>
        <dbReference type="ChEBI" id="CHEBI:456215"/>
        <dbReference type="EC" id="6.3.5.4"/>
    </reaction>
</comment>
<feature type="site" description="Important for beta-aspartyl-AMP intermediate formation" evidence="10">
    <location>
        <position position="365"/>
    </location>
</feature>
<name>A0A7Y4DTX7_9VIBR</name>
<dbReference type="InterPro" id="IPR029055">
    <property type="entry name" value="Ntn_hydrolases_N"/>
</dbReference>
<dbReference type="InterPro" id="IPR014729">
    <property type="entry name" value="Rossmann-like_a/b/a_fold"/>
</dbReference>
<evidence type="ECO:0000256" key="4">
    <source>
        <dbReference type="ARBA" id="ARBA00022741"/>
    </source>
</evidence>
<evidence type="ECO:0000256" key="3">
    <source>
        <dbReference type="ARBA" id="ARBA00012737"/>
    </source>
</evidence>
<dbReference type="GO" id="GO:0006529">
    <property type="term" value="P:asparagine biosynthetic process"/>
    <property type="evidence" value="ECO:0007669"/>
    <property type="project" value="UniProtKB-KW"/>
</dbReference>
<dbReference type="PANTHER" id="PTHR43284">
    <property type="entry name" value="ASPARAGINE SYNTHETASE (GLUTAMINE-HYDROLYZING)"/>
    <property type="match status" value="1"/>
</dbReference>
<evidence type="ECO:0000313" key="12">
    <source>
        <dbReference type="EMBL" id="NOH35951.1"/>
    </source>
</evidence>
<dbReference type="AlphaFoldDB" id="A0A7Y4DTX7"/>
<keyword evidence="8" id="KW-0028">Amino-acid biosynthesis</keyword>
<evidence type="ECO:0000256" key="5">
    <source>
        <dbReference type="ARBA" id="ARBA00022840"/>
    </source>
</evidence>
<keyword evidence="4 9" id="KW-0547">Nucleotide-binding</keyword>
<dbReference type="PANTHER" id="PTHR43284:SF1">
    <property type="entry name" value="ASPARAGINE SYNTHETASE"/>
    <property type="match status" value="1"/>
</dbReference>
<keyword evidence="6 8" id="KW-0315">Glutamine amidotransferase</keyword>
<proteinExistence type="inferred from homology"/>
<feature type="domain" description="Glutamine amidotransferase type-2" evidence="11">
    <location>
        <begin position="2"/>
        <end position="212"/>
    </location>
</feature>
<dbReference type="InterPro" id="IPR051786">
    <property type="entry name" value="ASN_synthetase/amidase"/>
</dbReference>
<dbReference type="RefSeq" id="WP_171369198.1">
    <property type="nucleotide sequence ID" value="NZ_VTXW01000032.1"/>
</dbReference>
<evidence type="ECO:0000256" key="1">
    <source>
        <dbReference type="ARBA" id="ARBA00005187"/>
    </source>
</evidence>
<dbReference type="EMBL" id="VTXW01000032">
    <property type="protein sequence ID" value="NOH35951.1"/>
    <property type="molecule type" value="Genomic_DNA"/>
</dbReference>
<feature type="active site" description="For GATase activity" evidence="8">
    <location>
        <position position="2"/>
    </location>
</feature>
<comment type="caution">
    <text evidence="12">The sequence shown here is derived from an EMBL/GenBank/DDBJ whole genome shotgun (WGS) entry which is preliminary data.</text>
</comment>
<evidence type="ECO:0000259" key="11">
    <source>
        <dbReference type="PROSITE" id="PS51278"/>
    </source>
</evidence>
<dbReference type="Gene3D" id="3.60.20.10">
    <property type="entry name" value="Glutamine Phosphoribosylpyrophosphate, subunit 1, domain 1"/>
    <property type="match status" value="1"/>
</dbReference>
<dbReference type="GO" id="GO:0005829">
    <property type="term" value="C:cytosol"/>
    <property type="evidence" value="ECO:0007669"/>
    <property type="project" value="TreeGrafter"/>
</dbReference>
<dbReference type="Proteomes" id="UP000525336">
    <property type="component" value="Unassembled WGS sequence"/>
</dbReference>
<organism evidence="12 13">
    <name type="scientific">Vibrio chagasii</name>
    <dbReference type="NCBI Taxonomy" id="170679"/>
    <lineage>
        <taxon>Bacteria</taxon>
        <taxon>Pseudomonadati</taxon>
        <taxon>Pseudomonadota</taxon>
        <taxon>Gammaproteobacteria</taxon>
        <taxon>Vibrionales</taxon>
        <taxon>Vibrionaceae</taxon>
        <taxon>Vibrio</taxon>
    </lineage>
</organism>
<evidence type="ECO:0000313" key="13">
    <source>
        <dbReference type="Proteomes" id="UP000525336"/>
    </source>
</evidence>
<dbReference type="GO" id="GO:0004066">
    <property type="term" value="F:asparagine synthase (glutamine-hydrolyzing) activity"/>
    <property type="evidence" value="ECO:0007669"/>
    <property type="project" value="UniProtKB-EC"/>
</dbReference>
<dbReference type="InterPro" id="IPR017932">
    <property type="entry name" value="GATase_2_dom"/>
</dbReference>
<dbReference type="CDD" id="cd00712">
    <property type="entry name" value="AsnB"/>
    <property type="match status" value="1"/>
</dbReference>
<evidence type="ECO:0000256" key="8">
    <source>
        <dbReference type="PIRSR" id="PIRSR001589-1"/>
    </source>
</evidence>
<keyword evidence="5 9" id="KW-0067">ATP-binding</keyword>
<dbReference type="SUPFAM" id="SSF56235">
    <property type="entry name" value="N-terminal nucleophile aminohydrolases (Ntn hydrolases)"/>
    <property type="match status" value="1"/>
</dbReference>
<dbReference type="InterPro" id="IPR006426">
    <property type="entry name" value="Asn_synth_AEB"/>
</dbReference>
<sequence>MCGFVSQYNFSNLEKVDVNNVRRALDDLNHRGPDERNIWTSNDGNISMGHTRLSLIGLDSGLQPIVDDTGSVVSVVNGELYGYKDIREKYRQSYPFRTQSDSEILLPLYKHYGLNLFEHLRGEFSFILWDDANKRLLAARDRFGIKPLYYAISNGSVYLSSEIKGLLALGVKPVWNQSAVYSSERMLYPSRDSCFEGIYQVPAGHYLTITDNNSVEIKPYWEKGSYEPDLNLNEHDFVTGFLEHFDDAVKQRMVADVEIGCYLSGGIDSGAVLGTAARVSGKAPESYTIVFDNENYDELDRARLQSDFVGSKLNVLRVTEQDIVDNFDKSVRSFETPFGNTHGIAKVLLSGFVRQNGCKVVLTGEGADEVLGGYPHFREDVFRYEREHMSESDGKKLLSEMYGNYSKFPGFLLEGEIEKDLERFGEIFGYKPGMMRTGSQRGKVFSSLYKPELSAHHQRLTPYTDIIKHIDWSKAMKGDILHRSLNLWQESVLPSYILNVLGDRAEMANSVEGRVPFLDHNLYKFLMSVPSKLKISGSTEKYLLRAAMEGRVHPTVLNQCKEPFMAPPVKVHTSDLVSSPLYEYMGDTFTSQSIKDQPFYCPKKVLKSFDSLKNIDPSSRMELDRILTFVLSICVMQREFNISVR</sequence>
<keyword evidence="8" id="KW-0061">Asparagine biosynthesis</keyword>
<evidence type="ECO:0000256" key="10">
    <source>
        <dbReference type="PIRSR" id="PIRSR001589-3"/>
    </source>
</evidence>
<evidence type="ECO:0000256" key="7">
    <source>
        <dbReference type="ARBA" id="ARBA00048741"/>
    </source>
</evidence>
<dbReference type="PIRSF" id="PIRSF001589">
    <property type="entry name" value="Asn_synthetase_glu-h"/>
    <property type="match status" value="1"/>
</dbReference>
<dbReference type="Pfam" id="PF13537">
    <property type="entry name" value="GATase_7"/>
    <property type="match status" value="1"/>
</dbReference>
<dbReference type="CDD" id="cd01991">
    <property type="entry name" value="Asn_synthase_B_C"/>
    <property type="match status" value="1"/>
</dbReference>
<comment type="pathway">
    <text evidence="1">Amino-acid biosynthesis; L-asparagine biosynthesis; L-asparagine from L-aspartate (L-Gln route): step 1/1.</text>
</comment>
<dbReference type="Pfam" id="PF00733">
    <property type="entry name" value="Asn_synthase"/>
    <property type="match status" value="1"/>
</dbReference>
<dbReference type="NCBIfam" id="TIGR01536">
    <property type="entry name" value="asn_synth_AEB"/>
    <property type="match status" value="1"/>
</dbReference>
<dbReference type="InterPro" id="IPR001962">
    <property type="entry name" value="Asn_synthase"/>
</dbReference>
<protein>
    <recommendedName>
        <fullName evidence="3">asparagine synthase (glutamine-hydrolyzing)</fullName>
        <ecNumber evidence="3">6.3.5.4</ecNumber>
    </recommendedName>
</protein>
<dbReference type="PROSITE" id="PS51278">
    <property type="entry name" value="GATASE_TYPE_2"/>
    <property type="match status" value="1"/>
</dbReference>
<keyword evidence="12" id="KW-0436">Ligase</keyword>
<evidence type="ECO:0000256" key="9">
    <source>
        <dbReference type="PIRSR" id="PIRSR001589-2"/>
    </source>
</evidence>
<dbReference type="SUPFAM" id="SSF52402">
    <property type="entry name" value="Adenine nucleotide alpha hydrolases-like"/>
    <property type="match status" value="1"/>
</dbReference>
<evidence type="ECO:0000256" key="6">
    <source>
        <dbReference type="ARBA" id="ARBA00022962"/>
    </source>
</evidence>
<dbReference type="InterPro" id="IPR033738">
    <property type="entry name" value="AsnB_N"/>
</dbReference>
<reference evidence="12 13" key="1">
    <citation type="submission" date="2019-09" db="EMBL/GenBank/DDBJ databases">
        <title>Draft genome sequencing and comparative genomics of hatchery-associated Vibrios.</title>
        <authorList>
            <person name="Kehlet-Delgado H."/>
            <person name="Mueller R.S."/>
        </authorList>
    </citation>
    <scope>NUCLEOTIDE SEQUENCE [LARGE SCALE GENOMIC DNA]</scope>
    <source>
        <strain evidence="12 13">00-90-10</strain>
    </source>
</reference>
<dbReference type="Gene3D" id="3.40.50.620">
    <property type="entry name" value="HUPs"/>
    <property type="match status" value="2"/>
</dbReference>
<dbReference type="GO" id="GO:0005524">
    <property type="term" value="F:ATP binding"/>
    <property type="evidence" value="ECO:0007669"/>
    <property type="project" value="UniProtKB-KW"/>
</dbReference>
<evidence type="ECO:0000256" key="2">
    <source>
        <dbReference type="ARBA" id="ARBA00005752"/>
    </source>
</evidence>